<gene>
    <name evidence="2" type="ORF">IFM89_008015</name>
</gene>
<evidence type="ECO:0000256" key="1">
    <source>
        <dbReference type="SAM" id="Phobius"/>
    </source>
</evidence>
<dbReference type="GO" id="GO:0005783">
    <property type="term" value="C:endoplasmic reticulum"/>
    <property type="evidence" value="ECO:0007669"/>
    <property type="project" value="TreeGrafter"/>
</dbReference>
<proteinExistence type="predicted"/>
<keyword evidence="3" id="KW-1185">Reference proteome</keyword>
<dbReference type="EMBL" id="JADFTS010000005">
    <property type="protein sequence ID" value="KAF9604571.1"/>
    <property type="molecule type" value="Genomic_DNA"/>
</dbReference>
<evidence type="ECO:0000313" key="3">
    <source>
        <dbReference type="Proteomes" id="UP000631114"/>
    </source>
</evidence>
<sequence>MLCSPKLLISIFIISAIPLGFIILLERSKYSTNVYEYHSNGWMRECGKWDDVNHRFIVSYMEGGVGQIVVPQSHIPGTILEENTVFVDSDLAGNGSLGLVIDRPRNRLLLVSADIKGGLYGALSAYDLSNWNRLFLTLLSVPGDGQTLADDVAVDDKGNAYVTDAKSHKIWKVGVNGELLSIIKSPLFIHDEWYKNLVTLNGIVYHPNGFLLVIHTVSGKLYKIDTEKDDVKLVKVQGGSLALADGIELLSPNKIVVAGIPSGRVVESLDDWETATVVAKYSGPMHQWASAVTVKDEKVYLNYLFGLGLPKRKHVFVEAVFTPIKQ</sequence>
<dbReference type="InterPro" id="IPR053224">
    <property type="entry name" value="Sensory_adhesion_molecule"/>
</dbReference>
<dbReference type="Proteomes" id="UP000631114">
    <property type="component" value="Unassembled WGS sequence"/>
</dbReference>
<dbReference type="InterPro" id="IPR011042">
    <property type="entry name" value="6-blade_b-propeller_TolB-like"/>
</dbReference>
<dbReference type="AlphaFoldDB" id="A0A835LYY3"/>
<accession>A0A835LYY3</accession>
<name>A0A835LYY3_9MAGN</name>
<evidence type="ECO:0000313" key="2">
    <source>
        <dbReference type="EMBL" id="KAF9604571.1"/>
    </source>
</evidence>
<comment type="caution">
    <text evidence="2">The sequence shown here is derived from an EMBL/GenBank/DDBJ whole genome shotgun (WGS) entry which is preliminary data.</text>
</comment>
<protein>
    <submittedName>
        <fullName evidence="2">Uncharacterized protein</fullName>
    </submittedName>
</protein>
<dbReference type="SUPFAM" id="SSF63829">
    <property type="entry name" value="Calcium-dependent phosphotriesterase"/>
    <property type="match status" value="1"/>
</dbReference>
<keyword evidence="1" id="KW-1133">Transmembrane helix</keyword>
<keyword evidence="1" id="KW-0812">Transmembrane</keyword>
<reference evidence="2 3" key="1">
    <citation type="submission" date="2020-10" db="EMBL/GenBank/DDBJ databases">
        <title>The Coptis chinensis genome and diversification of protoberbering-type alkaloids.</title>
        <authorList>
            <person name="Wang B."/>
            <person name="Shu S."/>
            <person name="Song C."/>
            <person name="Liu Y."/>
        </authorList>
    </citation>
    <scope>NUCLEOTIDE SEQUENCE [LARGE SCALE GENOMIC DNA]</scope>
    <source>
        <strain evidence="2">HL-2020</strain>
        <tissue evidence="2">Leaf</tissue>
    </source>
</reference>
<keyword evidence="1" id="KW-0472">Membrane</keyword>
<organism evidence="2 3">
    <name type="scientific">Coptis chinensis</name>
    <dbReference type="NCBI Taxonomy" id="261450"/>
    <lineage>
        <taxon>Eukaryota</taxon>
        <taxon>Viridiplantae</taxon>
        <taxon>Streptophyta</taxon>
        <taxon>Embryophyta</taxon>
        <taxon>Tracheophyta</taxon>
        <taxon>Spermatophyta</taxon>
        <taxon>Magnoliopsida</taxon>
        <taxon>Ranunculales</taxon>
        <taxon>Ranunculaceae</taxon>
        <taxon>Coptidoideae</taxon>
        <taxon>Coptis</taxon>
    </lineage>
</organism>
<dbReference type="PANTHER" id="PTHR31460:SF0">
    <property type="entry name" value="CALCIUM-DEPENDENT PHOSPHOTRIESTERASE SUPERFAMILY PROTEIN-RELATED"/>
    <property type="match status" value="1"/>
</dbReference>
<dbReference type="OrthoDB" id="1902639at2759"/>
<dbReference type="PANTHER" id="PTHR31460">
    <property type="match status" value="1"/>
</dbReference>
<dbReference type="Gene3D" id="2.120.10.30">
    <property type="entry name" value="TolB, C-terminal domain"/>
    <property type="match status" value="1"/>
</dbReference>
<feature type="transmembrane region" description="Helical" evidence="1">
    <location>
        <begin position="7"/>
        <end position="25"/>
    </location>
</feature>